<evidence type="ECO:0000256" key="4">
    <source>
        <dbReference type="SAM" id="MobiDB-lite"/>
    </source>
</evidence>
<keyword evidence="1" id="KW-0343">GTPase activation</keyword>
<dbReference type="InterPro" id="IPR027038">
    <property type="entry name" value="RanGap"/>
</dbReference>
<sequence>GKIELKPGSRIQVKGLTKSTELNGLDGSLLQFDAAKCRWGVELDNGKKVMLKMGNLVPLNAEVAPIGPGDPGHEPQACPGPPPASLAPPAGAPSLPPPEPPVEPPAEPEAEKPPAAEAPAGPAAEASEAAVAPALSEDDWPVLPTKPEVAAQMKSGCWFDGGSAAKRFIQQLRANDPSLVSVCLVPPKRFDDEDAREICDALNGNTCCREFVASGHSLSEETCQRLAGMLRATGAIQTFSVGDSSLGDRARCLFEALAENSSVTSLDLEHKGLVGDSLESLAAALAARAGRGAPPLAALRLSQNPGLSVAGLQRLAACPAPRALQLCECRLGPDLGEVLGRLVAAGVEDLDLRDNPALGGAVEEMLSALMPAERGRAAAPLRRLRLDGCAVGDDGLEAVACALERGLGLEELFVERCELTLEGCSRLAESLRGRRLHALSVRANVIGDEGCELLSRCAARLDLSSTGLGGLVLPALGEQPLVALELFSNPTLGPSVASWSATLEEAQWQRLEHLDLGGCALRDEGCVHLCNTLLDRPSLMPSLAFLCLGANDIEKEEDMFDLVDRLAEARGGRLSVLWQNK</sequence>
<evidence type="ECO:0000256" key="3">
    <source>
        <dbReference type="ARBA" id="ARBA00022737"/>
    </source>
</evidence>
<comment type="caution">
    <text evidence="5">The sequence shown here is derived from an EMBL/GenBank/DDBJ whole genome shotgun (WGS) entry which is preliminary data.</text>
</comment>
<feature type="compositionally biased region" description="Low complexity" evidence="4">
    <location>
        <begin position="115"/>
        <end position="135"/>
    </location>
</feature>
<dbReference type="Proteomes" id="UP001189429">
    <property type="component" value="Unassembled WGS sequence"/>
</dbReference>
<reference evidence="5" key="1">
    <citation type="submission" date="2023-10" db="EMBL/GenBank/DDBJ databases">
        <authorList>
            <person name="Chen Y."/>
            <person name="Shah S."/>
            <person name="Dougan E. K."/>
            <person name="Thang M."/>
            <person name="Chan C."/>
        </authorList>
    </citation>
    <scope>NUCLEOTIDE SEQUENCE [LARGE SCALE GENOMIC DNA]</scope>
</reference>
<feature type="compositionally biased region" description="Pro residues" evidence="4">
    <location>
        <begin position="78"/>
        <end position="107"/>
    </location>
</feature>
<dbReference type="InterPro" id="IPR001611">
    <property type="entry name" value="Leu-rich_rpt"/>
</dbReference>
<evidence type="ECO:0000256" key="1">
    <source>
        <dbReference type="ARBA" id="ARBA00022468"/>
    </source>
</evidence>
<accession>A0ABN9S5I0</accession>
<dbReference type="EMBL" id="CAUYUJ010009546">
    <property type="protein sequence ID" value="CAK0827072.1"/>
    <property type="molecule type" value="Genomic_DNA"/>
</dbReference>
<proteinExistence type="predicted"/>
<feature type="region of interest" description="Disordered" evidence="4">
    <location>
        <begin position="64"/>
        <end position="142"/>
    </location>
</feature>
<feature type="non-terminal residue" evidence="5">
    <location>
        <position position="1"/>
    </location>
</feature>
<evidence type="ECO:0000313" key="5">
    <source>
        <dbReference type="EMBL" id="CAK0827072.1"/>
    </source>
</evidence>
<organism evidence="5 6">
    <name type="scientific">Prorocentrum cordatum</name>
    <dbReference type="NCBI Taxonomy" id="2364126"/>
    <lineage>
        <taxon>Eukaryota</taxon>
        <taxon>Sar</taxon>
        <taxon>Alveolata</taxon>
        <taxon>Dinophyceae</taxon>
        <taxon>Prorocentrales</taxon>
        <taxon>Prorocentraceae</taxon>
        <taxon>Prorocentrum</taxon>
    </lineage>
</organism>
<dbReference type="SMART" id="SM00368">
    <property type="entry name" value="LRR_RI"/>
    <property type="match status" value="5"/>
</dbReference>
<evidence type="ECO:0000256" key="2">
    <source>
        <dbReference type="ARBA" id="ARBA00022614"/>
    </source>
</evidence>
<protein>
    <submittedName>
        <fullName evidence="5">Uncharacterized protein</fullName>
    </submittedName>
</protein>
<dbReference type="PANTHER" id="PTHR24113:SF12">
    <property type="entry name" value="RAN GTPASE-ACTIVATING PROTEIN 1"/>
    <property type="match status" value="1"/>
</dbReference>
<name>A0ABN9S5I0_9DINO</name>
<dbReference type="Pfam" id="PF13516">
    <property type="entry name" value="LRR_6"/>
    <property type="match status" value="3"/>
</dbReference>
<keyword evidence="2" id="KW-0433">Leucine-rich repeat</keyword>
<keyword evidence="6" id="KW-1185">Reference proteome</keyword>
<evidence type="ECO:0000313" key="6">
    <source>
        <dbReference type="Proteomes" id="UP001189429"/>
    </source>
</evidence>
<dbReference type="Gene3D" id="3.80.10.10">
    <property type="entry name" value="Ribonuclease Inhibitor"/>
    <property type="match status" value="2"/>
</dbReference>
<gene>
    <name evidence="5" type="ORF">PCOR1329_LOCUS26694</name>
</gene>
<dbReference type="PANTHER" id="PTHR24113">
    <property type="entry name" value="RAN GTPASE-ACTIVATING PROTEIN 1"/>
    <property type="match status" value="1"/>
</dbReference>
<keyword evidence="3" id="KW-0677">Repeat</keyword>
<dbReference type="SUPFAM" id="SSF52047">
    <property type="entry name" value="RNI-like"/>
    <property type="match status" value="2"/>
</dbReference>
<dbReference type="InterPro" id="IPR032675">
    <property type="entry name" value="LRR_dom_sf"/>
</dbReference>